<feature type="region of interest" description="Disordered" evidence="5">
    <location>
        <begin position="1"/>
        <end position="22"/>
    </location>
</feature>
<feature type="DNA-binding region" description="H-T-H motif" evidence="4">
    <location>
        <begin position="43"/>
        <end position="62"/>
    </location>
</feature>
<sequence length="252" mass="27242">MLEQTRRRKSPGAGVDAEPPTRSEKVLRAAAELLRTGGIEAVSTRAVATAAGVQPPVIYREFGGKDELLDAVSHFVLADYIGSKRRRLLSASGDTLQDFRQLWDAHVEFGLSHSDTYVLTFVQSRPGAPSSGAAEAIKLLEQIVTKLADDGRLRMSVERATKLVHAAAVGTVLTLIAVPPEEREMQLSALGRDNVLSAITSKKSAVAAKSPVLTARAVALREAIRRSDDTPLTSAERDLLLEWLVRLANRNS</sequence>
<evidence type="ECO:0000259" key="6">
    <source>
        <dbReference type="PROSITE" id="PS50977"/>
    </source>
</evidence>
<keyword evidence="1" id="KW-0805">Transcription regulation</keyword>
<evidence type="ECO:0000256" key="5">
    <source>
        <dbReference type="SAM" id="MobiDB-lite"/>
    </source>
</evidence>
<evidence type="ECO:0000256" key="2">
    <source>
        <dbReference type="ARBA" id="ARBA00023125"/>
    </source>
</evidence>
<dbReference type="InterPro" id="IPR050109">
    <property type="entry name" value="HTH-type_TetR-like_transc_reg"/>
</dbReference>
<evidence type="ECO:0000256" key="4">
    <source>
        <dbReference type="PROSITE-ProRule" id="PRU00335"/>
    </source>
</evidence>
<proteinExistence type="predicted"/>
<organism evidence="7 8">
    <name type="scientific">Mycobacterium kubicae</name>
    <dbReference type="NCBI Taxonomy" id="120959"/>
    <lineage>
        <taxon>Bacteria</taxon>
        <taxon>Bacillati</taxon>
        <taxon>Actinomycetota</taxon>
        <taxon>Actinomycetes</taxon>
        <taxon>Mycobacteriales</taxon>
        <taxon>Mycobacteriaceae</taxon>
        <taxon>Mycobacterium</taxon>
        <taxon>Mycobacterium simiae complex</taxon>
    </lineage>
</organism>
<evidence type="ECO:0000256" key="3">
    <source>
        <dbReference type="ARBA" id="ARBA00023163"/>
    </source>
</evidence>
<gene>
    <name evidence="7" type="ORF">MKUB_22180</name>
</gene>
<dbReference type="Proteomes" id="UP000465306">
    <property type="component" value="Unassembled WGS sequence"/>
</dbReference>
<evidence type="ECO:0000313" key="8">
    <source>
        <dbReference type="Proteomes" id="UP000465306"/>
    </source>
</evidence>
<comment type="caution">
    <text evidence="7">The sequence shown here is derived from an EMBL/GenBank/DDBJ whole genome shotgun (WGS) entry which is preliminary data.</text>
</comment>
<dbReference type="InterPro" id="IPR009057">
    <property type="entry name" value="Homeodomain-like_sf"/>
</dbReference>
<dbReference type="PANTHER" id="PTHR30055:SF234">
    <property type="entry name" value="HTH-TYPE TRANSCRIPTIONAL REGULATOR BETI"/>
    <property type="match status" value="1"/>
</dbReference>
<dbReference type="EMBL" id="BLKU01000003">
    <property type="protein sequence ID" value="GFG64728.1"/>
    <property type="molecule type" value="Genomic_DNA"/>
</dbReference>
<evidence type="ECO:0000313" key="7">
    <source>
        <dbReference type="EMBL" id="GFG64728.1"/>
    </source>
</evidence>
<evidence type="ECO:0000256" key="1">
    <source>
        <dbReference type="ARBA" id="ARBA00023015"/>
    </source>
</evidence>
<accession>A0ABQ1BML6</accession>
<dbReference type="PANTHER" id="PTHR30055">
    <property type="entry name" value="HTH-TYPE TRANSCRIPTIONAL REGULATOR RUTR"/>
    <property type="match status" value="1"/>
</dbReference>
<keyword evidence="8" id="KW-1185">Reference proteome</keyword>
<dbReference type="InterPro" id="IPR001647">
    <property type="entry name" value="HTH_TetR"/>
</dbReference>
<reference evidence="7 8" key="1">
    <citation type="journal article" date="2019" name="Emerg. Microbes Infect.">
        <title>Comprehensive subspecies identification of 175 nontuberculous mycobacteria species based on 7547 genomic profiles.</title>
        <authorList>
            <person name="Matsumoto Y."/>
            <person name="Kinjo T."/>
            <person name="Motooka D."/>
            <person name="Nabeya D."/>
            <person name="Jung N."/>
            <person name="Uechi K."/>
            <person name="Horii T."/>
            <person name="Iida T."/>
            <person name="Fujita J."/>
            <person name="Nakamura S."/>
        </authorList>
    </citation>
    <scope>NUCLEOTIDE SEQUENCE [LARGE SCALE GENOMIC DNA]</scope>
    <source>
        <strain evidence="7 8">JCM 13573</strain>
    </source>
</reference>
<feature type="domain" description="HTH tetR-type" evidence="6">
    <location>
        <begin position="20"/>
        <end position="80"/>
    </location>
</feature>
<dbReference type="SUPFAM" id="SSF46689">
    <property type="entry name" value="Homeodomain-like"/>
    <property type="match status" value="1"/>
</dbReference>
<protein>
    <submittedName>
        <fullName evidence="7">TetR family transcriptional regulator</fullName>
    </submittedName>
</protein>
<dbReference type="Pfam" id="PF00440">
    <property type="entry name" value="TetR_N"/>
    <property type="match status" value="1"/>
</dbReference>
<feature type="compositionally biased region" description="Basic residues" evidence="5">
    <location>
        <begin position="1"/>
        <end position="10"/>
    </location>
</feature>
<keyword evidence="2 4" id="KW-0238">DNA-binding</keyword>
<dbReference type="Gene3D" id="1.10.357.10">
    <property type="entry name" value="Tetracycline Repressor, domain 2"/>
    <property type="match status" value="1"/>
</dbReference>
<name>A0ABQ1BML6_9MYCO</name>
<dbReference type="PROSITE" id="PS50977">
    <property type="entry name" value="HTH_TETR_2"/>
    <property type="match status" value="1"/>
</dbReference>
<keyword evidence="3" id="KW-0804">Transcription</keyword>
<dbReference type="PRINTS" id="PR00455">
    <property type="entry name" value="HTHTETR"/>
</dbReference>